<reference evidence="2" key="2">
    <citation type="submission" date="2015-06" db="UniProtKB">
        <authorList>
            <consortium name="EnsemblProtists"/>
        </authorList>
    </citation>
    <scope>IDENTIFICATION</scope>
    <source>
        <strain evidence="2">Pr102</strain>
    </source>
</reference>
<evidence type="ECO:0000313" key="2">
    <source>
        <dbReference type="EnsemblProtists" id="Phyra78588"/>
    </source>
</evidence>
<dbReference type="GO" id="GO:0003676">
    <property type="term" value="F:nucleic acid binding"/>
    <property type="evidence" value="ECO:0007669"/>
    <property type="project" value="InterPro"/>
</dbReference>
<evidence type="ECO:0000256" key="1">
    <source>
        <dbReference type="SAM" id="MobiDB-lite"/>
    </source>
</evidence>
<organism evidence="2 3">
    <name type="scientific">Phytophthora ramorum</name>
    <name type="common">Sudden oak death agent</name>
    <dbReference type="NCBI Taxonomy" id="164328"/>
    <lineage>
        <taxon>Eukaryota</taxon>
        <taxon>Sar</taxon>
        <taxon>Stramenopiles</taxon>
        <taxon>Oomycota</taxon>
        <taxon>Peronosporomycetes</taxon>
        <taxon>Peronosporales</taxon>
        <taxon>Peronosporaceae</taxon>
        <taxon>Phytophthora</taxon>
    </lineage>
</organism>
<sequence>MWGNRYVIAAVEYTTRYAVAAAVPEHTAKAIARFLMDKVVLVYGPMRLVERFHRTWKDMVSLYVNEAQDDWDDFLPSALYAYNGSRHATHGYQPNELMMGRKLRTPAELLRRNRLEHPHSTLQDYHEVLLQDLRKARELAAVALQKEQARQAMYYNQRNCMTRNAPVDIVEGFGGGTNKVLRVWRFAGTTQYQQRIVVDALLVDGQGDELLIGEDWMVEHQVKIDFGARELKFRDANGQKFILPFTCHGMSTLQQLGQERKTVVRLARTTKLAANTRSTLYLQVNAEDGSTGIFVPKPSSKRHLLIAPTVDTVKDGMVRVVVMNVEGRREKQPAREALGIWIPTDDDMQILSMNGELERAQVAKWVAELKKDDTRPLADENELDIGEMEDHDRD</sequence>
<dbReference type="EnsemblProtists" id="Phyra78588">
    <property type="protein sequence ID" value="Phyra78588"/>
    <property type="gene ID" value="Phyra78588"/>
</dbReference>
<evidence type="ECO:0000313" key="3">
    <source>
        <dbReference type="Proteomes" id="UP000005238"/>
    </source>
</evidence>
<dbReference type="InterPro" id="IPR052160">
    <property type="entry name" value="Gypsy_RT_Integrase-like"/>
</dbReference>
<dbReference type="InterPro" id="IPR012337">
    <property type="entry name" value="RNaseH-like_sf"/>
</dbReference>
<dbReference type="HOGENOM" id="CLU_720567_0_0_1"/>
<dbReference type="Gene3D" id="2.40.70.10">
    <property type="entry name" value="Acid Proteases"/>
    <property type="match status" value="1"/>
</dbReference>
<dbReference type="InParanoid" id="H3GPF5"/>
<proteinExistence type="predicted"/>
<reference evidence="3" key="1">
    <citation type="journal article" date="2006" name="Science">
        <title>Phytophthora genome sequences uncover evolutionary origins and mechanisms of pathogenesis.</title>
        <authorList>
            <person name="Tyler B.M."/>
            <person name="Tripathy S."/>
            <person name="Zhang X."/>
            <person name="Dehal P."/>
            <person name="Jiang R.H."/>
            <person name="Aerts A."/>
            <person name="Arredondo F.D."/>
            <person name="Baxter L."/>
            <person name="Bensasson D."/>
            <person name="Beynon J.L."/>
            <person name="Chapman J."/>
            <person name="Damasceno C.M."/>
            <person name="Dorrance A.E."/>
            <person name="Dou D."/>
            <person name="Dickerman A.W."/>
            <person name="Dubchak I.L."/>
            <person name="Garbelotto M."/>
            <person name="Gijzen M."/>
            <person name="Gordon S.G."/>
            <person name="Govers F."/>
            <person name="Grunwald N.J."/>
            <person name="Huang W."/>
            <person name="Ivors K.L."/>
            <person name="Jones R.W."/>
            <person name="Kamoun S."/>
            <person name="Krampis K."/>
            <person name="Lamour K.H."/>
            <person name="Lee M.K."/>
            <person name="McDonald W.H."/>
            <person name="Medina M."/>
            <person name="Meijer H.J."/>
            <person name="Nordberg E.K."/>
            <person name="Maclean D.J."/>
            <person name="Ospina-Giraldo M.D."/>
            <person name="Morris P.F."/>
            <person name="Phuntumart V."/>
            <person name="Putnam N.H."/>
            <person name="Rash S."/>
            <person name="Rose J.K."/>
            <person name="Sakihama Y."/>
            <person name="Salamov A.A."/>
            <person name="Savidor A."/>
            <person name="Scheuring C.F."/>
            <person name="Smith B.M."/>
            <person name="Sobral B.W."/>
            <person name="Terry A."/>
            <person name="Torto-Alalibo T.A."/>
            <person name="Win J."/>
            <person name="Xu Z."/>
            <person name="Zhang H."/>
            <person name="Grigoriev I.V."/>
            <person name="Rokhsar D.S."/>
            <person name="Boore J.L."/>
        </authorList>
    </citation>
    <scope>NUCLEOTIDE SEQUENCE [LARGE SCALE GENOMIC DNA]</scope>
    <source>
        <strain evidence="3">Pr102</strain>
    </source>
</reference>
<dbReference type="InterPro" id="IPR021109">
    <property type="entry name" value="Peptidase_aspartic_dom_sf"/>
</dbReference>
<evidence type="ECO:0008006" key="4">
    <source>
        <dbReference type="Google" id="ProtNLM"/>
    </source>
</evidence>
<feature type="region of interest" description="Disordered" evidence="1">
    <location>
        <begin position="371"/>
        <end position="394"/>
    </location>
</feature>
<name>H3GPF5_PHYRM</name>
<dbReference type="AlphaFoldDB" id="H3GPF5"/>
<protein>
    <recommendedName>
        <fullName evidence="4">Integrase catalytic domain-containing protein</fullName>
    </recommendedName>
</protein>
<dbReference type="InterPro" id="IPR036397">
    <property type="entry name" value="RNaseH_sf"/>
</dbReference>
<dbReference type="Gene3D" id="3.30.420.10">
    <property type="entry name" value="Ribonuclease H-like superfamily/Ribonuclease H"/>
    <property type="match status" value="1"/>
</dbReference>
<dbReference type="SUPFAM" id="SSF53098">
    <property type="entry name" value="Ribonuclease H-like"/>
    <property type="match status" value="1"/>
</dbReference>
<keyword evidence="3" id="KW-1185">Reference proteome</keyword>
<dbReference type="Proteomes" id="UP000005238">
    <property type="component" value="Unassembled WGS sequence"/>
</dbReference>
<dbReference type="PANTHER" id="PTHR47266">
    <property type="entry name" value="ENDONUCLEASE-RELATED"/>
    <property type="match status" value="1"/>
</dbReference>
<dbReference type="EMBL" id="DS566029">
    <property type="status" value="NOT_ANNOTATED_CDS"/>
    <property type="molecule type" value="Genomic_DNA"/>
</dbReference>
<dbReference type="STRING" id="164328.H3GPF5"/>
<accession>H3GPF5</accession>
<dbReference type="VEuPathDB" id="FungiDB:KRP22_4748"/>